<comment type="caution">
    <text evidence="1">The sequence shown here is derived from an EMBL/GenBank/DDBJ whole genome shotgun (WGS) entry which is preliminary data.</text>
</comment>
<evidence type="ECO:0000313" key="1">
    <source>
        <dbReference type="EMBL" id="KAA6392253.1"/>
    </source>
</evidence>
<accession>A0A5J4WC64</accession>
<gene>
    <name evidence="1" type="ORF">EZS28_012218</name>
</gene>
<organism evidence="1 2">
    <name type="scientific">Streblomastix strix</name>
    <dbReference type="NCBI Taxonomy" id="222440"/>
    <lineage>
        <taxon>Eukaryota</taxon>
        <taxon>Metamonada</taxon>
        <taxon>Preaxostyla</taxon>
        <taxon>Oxymonadida</taxon>
        <taxon>Streblomastigidae</taxon>
        <taxon>Streblomastix</taxon>
    </lineage>
</organism>
<dbReference type="EMBL" id="SNRW01002607">
    <property type="protein sequence ID" value="KAA6392253.1"/>
    <property type="molecule type" value="Genomic_DNA"/>
</dbReference>
<protein>
    <submittedName>
        <fullName evidence="1">Uncharacterized protein</fullName>
    </submittedName>
</protein>
<name>A0A5J4WC64_9EUKA</name>
<sequence>MNYPQKPVLSIAAQISVYSQEERAGRQHIILMGKPLGVVVFHVTKSSSESKLIIYLPFSGAYYIISVRIQAQFLGLISWPKKPENLRMNYRPLIP</sequence>
<reference evidence="1 2" key="1">
    <citation type="submission" date="2019-03" db="EMBL/GenBank/DDBJ databases">
        <title>Single cell metagenomics reveals metabolic interactions within the superorganism composed of flagellate Streblomastix strix and complex community of Bacteroidetes bacteria on its surface.</title>
        <authorList>
            <person name="Treitli S.C."/>
            <person name="Kolisko M."/>
            <person name="Husnik F."/>
            <person name="Keeling P."/>
            <person name="Hampl V."/>
        </authorList>
    </citation>
    <scope>NUCLEOTIDE SEQUENCE [LARGE SCALE GENOMIC DNA]</scope>
    <source>
        <strain evidence="1">ST1C</strain>
    </source>
</reference>
<proteinExistence type="predicted"/>
<evidence type="ECO:0000313" key="2">
    <source>
        <dbReference type="Proteomes" id="UP000324800"/>
    </source>
</evidence>
<dbReference type="AlphaFoldDB" id="A0A5J4WC64"/>
<dbReference type="Proteomes" id="UP000324800">
    <property type="component" value="Unassembled WGS sequence"/>
</dbReference>